<protein>
    <submittedName>
        <fullName evidence="1">G430095P16Rik protein</fullName>
    </submittedName>
</protein>
<reference evidence="1" key="1">
    <citation type="submission" date="2022-06" db="EMBL/GenBank/DDBJ databases">
        <authorList>
            <person name="Andreotti S."/>
            <person name="Wyler E."/>
        </authorList>
    </citation>
    <scope>NUCLEOTIDE SEQUENCE</scope>
</reference>
<dbReference type="Proteomes" id="UP001152836">
    <property type="component" value="Unassembled WGS sequence"/>
</dbReference>
<comment type="caution">
    <text evidence="1">The sequence shown here is derived from an EMBL/GenBank/DDBJ whole genome shotgun (WGS) entry which is preliminary data.</text>
</comment>
<keyword evidence="2" id="KW-1185">Reference proteome</keyword>
<dbReference type="EMBL" id="CALSGD010001469">
    <property type="protein sequence ID" value="CAH6813560.1"/>
    <property type="molecule type" value="Genomic_DNA"/>
</dbReference>
<organism evidence="1 2">
    <name type="scientific">Phodopus roborovskii</name>
    <name type="common">Roborovski's desert hamster</name>
    <name type="synonym">Cricetulus roborovskii</name>
    <dbReference type="NCBI Taxonomy" id="109678"/>
    <lineage>
        <taxon>Eukaryota</taxon>
        <taxon>Metazoa</taxon>
        <taxon>Chordata</taxon>
        <taxon>Craniata</taxon>
        <taxon>Vertebrata</taxon>
        <taxon>Euteleostomi</taxon>
        <taxon>Mammalia</taxon>
        <taxon>Eutheria</taxon>
        <taxon>Euarchontoglires</taxon>
        <taxon>Glires</taxon>
        <taxon>Rodentia</taxon>
        <taxon>Myomorpha</taxon>
        <taxon>Muroidea</taxon>
        <taxon>Cricetidae</taxon>
        <taxon>Cricetinae</taxon>
        <taxon>Phodopus</taxon>
    </lineage>
</organism>
<name>A0AAU9ZNS0_PHORO</name>
<sequence>MPPDKKDLTNCDGHLHTCIHVIGPSTRLAAAGCWGAACPRIEHIINWALHLAVIDGLGALGGAEEEGRQVCQSPSSHQELRPRYCTAGECQLTEALQFLE</sequence>
<gene>
    <name evidence="1" type="primary">G430095P16Rik</name>
    <name evidence="1" type="ORF">PHOROB_LOCUS10985</name>
</gene>
<accession>A0AAU9ZNS0</accession>
<proteinExistence type="predicted"/>
<dbReference type="AlphaFoldDB" id="A0AAU9ZNS0"/>
<evidence type="ECO:0000313" key="1">
    <source>
        <dbReference type="EMBL" id="CAH6813560.1"/>
    </source>
</evidence>
<evidence type="ECO:0000313" key="2">
    <source>
        <dbReference type="Proteomes" id="UP001152836"/>
    </source>
</evidence>